<dbReference type="PANTHER" id="PTHR43081:SF1">
    <property type="entry name" value="ADENYLATE CYCLASE, TERMINAL-DIFFERENTIATION SPECIFIC"/>
    <property type="match status" value="1"/>
</dbReference>
<dbReference type="EMBL" id="BARS01004906">
    <property type="protein sequence ID" value="GAF84639.1"/>
    <property type="molecule type" value="Genomic_DNA"/>
</dbReference>
<dbReference type="InterPro" id="IPR050697">
    <property type="entry name" value="Adenylyl/Guanylyl_Cyclase_3/4"/>
</dbReference>
<feature type="compositionally biased region" description="Acidic residues" evidence="1">
    <location>
        <begin position="114"/>
        <end position="127"/>
    </location>
</feature>
<protein>
    <recommendedName>
        <fullName evidence="3">Guanylate cyclase domain-containing protein</fullName>
    </recommendedName>
</protein>
<gene>
    <name evidence="2" type="ORF">S01H1_09599</name>
</gene>
<feature type="region of interest" description="Disordered" evidence="1">
    <location>
        <begin position="78"/>
        <end position="182"/>
    </location>
</feature>
<proteinExistence type="predicted"/>
<dbReference type="GO" id="GO:0035556">
    <property type="term" value="P:intracellular signal transduction"/>
    <property type="evidence" value="ECO:0007669"/>
    <property type="project" value="InterPro"/>
</dbReference>
<evidence type="ECO:0008006" key="3">
    <source>
        <dbReference type="Google" id="ProtNLM"/>
    </source>
</evidence>
<feature type="compositionally biased region" description="Basic and acidic residues" evidence="1">
    <location>
        <begin position="153"/>
        <end position="169"/>
    </location>
</feature>
<dbReference type="InterPro" id="IPR001054">
    <property type="entry name" value="A/G_cyclase"/>
</dbReference>
<dbReference type="Gene3D" id="3.30.70.1230">
    <property type="entry name" value="Nucleotide cyclase"/>
    <property type="match status" value="1"/>
</dbReference>
<dbReference type="SUPFAM" id="SSF55073">
    <property type="entry name" value="Nucleotide cyclase"/>
    <property type="match status" value="1"/>
</dbReference>
<evidence type="ECO:0000256" key="1">
    <source>
        <dbReference type="SAM" id="MobiDB-lite"/>
    </source>
</evidence>
<feature type="compositionally biased region" description="Basic and acidic residues" evidence="1">
    <location>
        <begin position="78"/>
        <end position="113"/>
    </location>
</feature>
<accession>X0SUI4</accession>
<feature type="non-terminal residue" evidence="2">
    <location>
        <position position="1"/>
    </location>
</feature>
<reference evidence="2" key="1">
    <citation type="journal article" date="2014" name="Front. Microbiol.">
        <title>High frequency of phylogenetically diverse reductive dehalogenase-homologous genes in deep subseafloor sedimentary metagenomes.</title>
        <authorList>
            <person name="Kawai M."/>
            <person name="Futagami T."/>
            <person name="Toyoda A."/>
            <person name="Takaki Y."/>
            <person name="Nishi S."/>
            <person name="Hori S."/>
            <person name="Arai W."/>
            <person name="Tsubouchi T."/>
            <person name="Morono Y."/>
            <person name="Uchiyama I."/>
            <person name="Ito T."/>
            <person name="Fujiyama A."/>
            <person name="Inagaki F."/>
            <person name="Takami H."/>
        </authorList>
    </citation>
    <scope>NUCLEOTIDE SEQUENCE</scope>
    <source>
        <strain evidence="2">Expedition CK06-06</strain>
    </source>
</reference>
<sequence length="182" mass="20237">KRVDYTSIGDAVNLGARLEGTNKVYGTLIIMSEFTYAKVKDWVICRELDSIRVKGKNEPVIIYEVIDFTPEGKDLTEDMVIKPKEDPFAKPKSKPDEKEKPAEVSEETEKPGEEEPSATESEETENIVEEKAEEKTEEKAEDKPTEESQPVVSKDETGEKNGARGKSEDGSVEIDTGPKVTV</sequence>
<organism evidence="2">
    <name type="scientific">marine sediment metagenome</name>
    <dbReference type="NCBI Taxonomy" id="412755"/>
    <lineage>
        <taxon>unclassified sequences</taxon>
        <taxon>metagenomes</taxon>
        <taxon>ecological metagenomes</taxon>
    </lineage>
</organism>
<evidence type="ECO:0000313" key="2">
    <source>
        <dbReference type="EMBL" id="GAF84639.1"/>
    </source>
</evidence>
<dbReference type="InterPro" id="IPR029787">
    <property type="entry name" value="Nucleotide_cyclase"/>
</dbReference>
<dbReference type="AlphaFoldDB" id="X0SUI4"/>
<dbReference type="PANTHER" id="PTHR43081">
    <property type="entry name" value="ADENYLATE CYCLASE, TERMINAL-DIFFERENTIATION SPECIFIC-RELATED"/>
    <property type="match status" value="1"/>
</dbReference>
<dbReference type="CDD" id="cd07302">
    <property type="entry name" value="CHD"/>
    <property type="match status" value="1"/>
</dbReference>
<name>X0SUI4_9ZZZZ</name>
<feature type="compositionally biased region" description="Basic and acidic residues" evidence="1">
    <location>
        <begin position="128"/>
        <end position="146"/>
    </location>
</feature>
<dbReference type="GO" id="GO:0006171">
    <property type="term" value="P:cAMP biosynthetic process"/>
    <property type="evidence" value="ECO:0007669"/>
    <property type="project" value="TreeGrafter"/>
</dbReference>
<comment type="caution">
    <text evidence="2">The sequence shown here is derived from an EMBL/GenBank/DDBJ whole genome shotgun (WGS) entry which is preliminary data.</text>
</comment>